<comment type="caution">
    <text evidence="1">The sequence shown here is derived from an EMBL/GenBank/DDBJ whole genome shotgun (WGS) entry which is preliminary data.</text>
</comment>
<proteinExistence type="predicted"/>
<reference evidence="1 2" key="1">
    <citation type="submission" date="2015-05" db="EMBL/GenBank/DDBJ databases">
        <title>Distinctive expansion of gene families associated with plant cell wall degradation and secondary metabolism in the genomes of grapevine trunk pathogens.</title>
        <authorList>
            <person name="Lawrence D.P."/>
            <person name="Travadon R."/>
            <person name="Rolshausen P.E."/>
            <person name="Baumgartner K."/>
        </authorList>
    </citation>
    <scope>NUCLEOTIDE SEQUENCE [LARGE SCALE GENOMIC DNA]</scope>
    <source>
        <strain evidence="1">UCRPC4</strain>
    </source>
</reference>
<organism evidence="1 2">
    <name type="scientific">Phaeomoniella chlamydospora</name>
    <name type="common">Phaeoacremonium chlamydosporum</name>
    <dbReference type="NCBI Taxonomy" id="158046"/>
    <lineage>
        <taxon>Eukaryota</taxon>
        <taxon>Fungi</taxon>
        <taxon>Dikarya</taxon>
        <taxon>Ascomycota</taxon>
        <taxon>Pezizomycotina</taxon>
        <taxon>Eurotiomycetes</taxon>
        <taxon>Chaetothyriomycetidae</taxon>
        <taxon>Phaeomoniellales</taxon>
        <taxon>Phaeomoniellaceae</taxon>
        <taxon>Phaeomoniella</taxon>
    </lineage>
</organism>
<gene>
    <name evidence="1" type="ORF">UCRPC4_g01983</name>
</gene>
<keyword evidence="2" id="KW-1185">Reference proteome</keyword>
<dbReference type="OrthoDB" id="10016792at2759"/>
<name>A0A0G2EQW3_PHACM</name>
<accession>A0A0G2EQW3</accession>
<reference evidence="1 2" key="2">
    <citation type="submission" date="2015-05" db="EMBL/GenBank/DDBJ databases">
        <authorList>
            <person name="Morales-Cruz A."/>
            <person name="Amrine K.C."/>
            <person name="Cantu D."/>
        </authorList>
    </citation>
    <scope>NUCLEOTIDE SEQUENCE [LARGE SCALE GENOMIC DNA]</scope>
    <source>
        <strain evidence="1">UCRPC4</strain>
    </source>
</reference>
<evidence type="ECO:0000313" key="2">
    <source>
        <dbReference type="Proteomes" id="UP000053317"/>
    </source>
</evidence>
<dbReference type="AlphaFoldDB" id="A0A0G2EQW3"/>
<sequence>MSEETPPSALSVKLPTTTEDDYVCYNGRSSTIILTSKDGGVTIDSKFAFSQPTCFVYAETVYLTDELISLPGKTLGIFCNTLTLQSSTVCIDVTGAKGRSGISEKDADGRKGGTGGDVYLYVENAGSELADAGRLKIKANGGDGGQGYDQVSAVAGGNGGDGGAPGSARIFFSHAAMQLLVQIHRQQMTGPWSDLAQKCAKTIIPNCKTLKATKAKEDAVRLALKVMEQYQVFADAAAGLQIVLGRIIAGWNPEDPTAPVPKPATITTAKKLRSSLKNLLTAAKAPTHLKELVAIDPPVDKKSKTEESELLKSLRYQAEKDLVQKYATASEKIDLLAATKEGEMSDWETALESLIDGLTDIVLQLQSTFKYQVPEVVVGRGGISGKSSLPDGTHGKDGTPKPDVEQIEAKVLGLDGRPSDIDVDRVLAFPDQCQMILEKADSYFFTNNPDRYVDAAIYYNRLAKRLAFLGKIDSDAEQQRILTSRLVKAYSYMQDIYGLTSAPWTQLQTIYNRATMNLTRLLSGKDMFGSLQNFAPRMSYLFYEASVTASITNLAIFEKACTDFFGAMKDQSQFATAIKQAQATNKAGLDAADNQITMLNSPNGYLRSNMLTIAEKTPALKAARKSLAKKLEDVEWTVKNNFKLSTEQMVEMLSSIAMAPHEFNTAVQVVGALNKAWTTIEDEQGNAVKKEYVVSQFESCGDTLDSLEEAHKTNDDGQIEVDDPGAMKVIATADSIKKLLQQFKDSIPKDKRDLLSSELDSYINIIEERNTAVLNYNSGLQQLVELIKNRKIYERHAQEIGDQMLALDPELPSIYYWLKRMRSSRRLETMRLLNYAGRAVAFWGPSDFSSFSFNGPGPLRDSTALGSQHESLLSSFNQSVELIQNAVWYQWPEDDQQHGQGIIVPLSDDDVKNLKKPQTDEHGHTFYEAIVDVRPEASSSFDQTANIRLSQVRVWIIGAQVDPVAKRKIMTVDIQHLGEESIWSSTTGREVVFSHVPIRLRCRYDMTTEITDVTQCNGTIVVGRQDMKSYFGGPLDESSVAPIGPFAKWRITVRTDSNPGLKMDLKEVYLEFCGRGLPV</sequence>
<protein>
    <submittedName>
        <fullName evidence="1">Putative serine protein</fullName>
    </submittedName>
</protein>
<dbReference type="EMBL" id="LCWF01000047">
    <property type="protein sequence ID" value="KKY25177.1"/>
    <property type="molecule type" value="Genomic_DNA"/>
</dbReference>
<evidence type="ECO:0000313" key="1">
    <source>
        <dbReference type="EMBL" id="KKY25177.1"/>
    </source>
</evidence>
<dbReference type="Proteomes" id="UP000053317">
    <property type="component" value="Unassembled WGS sequence"/>
</dbReference>